<dbReference type="AlphaFoldDB" id="Q2J947"/>
<dbReference type="STRING" id="106370.Francci3_2837"/>
<feature type="transmembrane region" description="Helical" evidence="7">
    <location>
        <begin position="42"/>
        <end position="64"/>
    </location>
</feature>
<keyword evidence="6 7" id="KW-0472">Membrane</keyword>
<dbReference type="OrthoDB" id="9805974at2"/>
<dbReference type="Proteomes" id="UP000001937">
    <property type="component" value="Chromosome"/>
</dbReference>
<evidence type="ECO:0000313" key="9">
    <source>
        <dbReference type="Proteomes" id="UP000001937"/>
    </source>
</evidence>
<dbReference type="GO" id="GO:0055085">
    <property type="term" value="P:transmembrane transport"/>
    <property type="evidence" value="ECO:0007669"/>
    <property type="project" value="InterPro"/>
</dbReference>
<evidence type="ECO:0000256" key="4">
    <source>
        <dbReference type="ARBA" id="ARBA00022692"/>
    </source>
</evidence>
<dbReference type="InterPro" id="IPR000515">
    <property type="entry name" value="MetI-like"/>
</dbReference>
<evidence type="ECO:0000313" key="8">
    <source>
        <dbReference type="EMBL" id="ABD12195.1"/>
    </source>
</evidence>
<accession>A0A1X1PZV0</accession>
<protein>
    <submittedName>
        <fullName evidence="8">Carbohydrate ABC transporter membrane protein 1, CUT1 family</fullName>
    </submittedName>
</protein>
<sequence>MFVEIAIPGAAGATVPAGAAVSAGAASRVPVRAARPSLARRMLAATPPYLYLLPGVASLVLWTYKPIIEAVQLSFYHWNLLPNSPRTYVGLDNYRQIFTLPQLRGAAKNTLWYILGLVPFAIVLPTAIALAIRDLGGRSRTVYRALVFLPMLVAPVPAAAVWRWLLDSKGVVNHALGLGDYSWLREERTALIAILAICAWQILGFATLVISAGLTGISSDYAEAAEMDGASRWQVTRWVTLPMLRSTLLFMLLITVLLSGQWTFPLLDVLTQGGPADSSTNIYYLLWEFGFRSLDSGLASAAGIAFFLVFAVVAAVLVKLADRYSFADN</sequence>
<feature type="transmembrane region" description="Helical" evidence="7">
    <location>
        <begin position="190"/>
        <end position="217"/>
    </location>
</feature>
<keyword evidence="5 7" id="KW-1133">Transmembrane helix</keyword>
<evidence type="ECO:0000256" key="7">
    <source>
        <dbReference type="RuleBase" id="RU363032"/>
    </source>
</evidence>
<dbReference type="CDD" id="cd06261">
    <property type="entry name" value="TM_PBP2"/>
    <property type="match status" value="1"/>
</dbReference>
<dbReference type="KEGG" id="fra:Francci3_2837"/>
<name>Q2J947_FRACC</name>
<dbReference type="GO" id="GO:0005886">
    <property type="term" value="C:plasma membrane"/>
    <property type="evidence" value="ECO:0007669"/>
    <property type="project" value="UniProtKB-SubCell"/>
</dbReference>
<dbReference type="PANTHER" id="PTHR30193:SF37">
    <property type="entry name" value="INNER MEMBRANE ABC TRANSPORTER PERMEASE PROTEIN YCJO"/>
    <property type="match status" value="1"/>
</dbReference>
<dbReference type="PANTHER" id="PTHR30193">
    <property type="entry name" value="ABC TRANSPORTER PERMEASE PROTEIN"/>
    <property type="match status" value="1"/>
</dbReference>
<evidence type="ECO:0000256" key="6">
    <source>
        <dbReference type="ARBA" id="ARBA00023136"/>
    </source>
</evidence>
<comment type="similarity">
    <text evidence="7">Belongs to the binding-protein-dependent transport system permease family.</text>
</comment>
<dbReference type="EMBL" id="CP000249">
    <property type="protein sequence ID" value="ABD12195.1"/>
    <property type="molecule type" value="Genomic_DNA"/>
</dbReference>
<evidence type="ECO:0000256" key="3">
    <source>
        <dbReference type="ARBA" id="ARBA00022475"/>
    </source>
</evidence>
<comment type="subcellular location">
    <subcellularLocation>
        <location evidence="1 7">Cell membrane</location>
        <topology evidence="1 7">Multi-pass membrane protein</topology>
    </subcellularLocation>
</comment>
<keyword evidence="9" id="KW-1185">Reference proteome</keyword>
<feature type="transmembrane region" description="Helical" evidence="7">
    <location>
        <begin position="238"/>
        <end position="258"/>
    </location>
</feature>
<keyword evidence="3" id="KW-1003">Cell membrane</keyword>
<proteinExistence type="inferred from homology"/>
<dbReference type="SUPFAM" id="SSF161098">
    <property type="entry name" value="MetI-like"/>
    <property type="match status" value="1"/>
</dbReference>
<accession>Q2J947</accession>
<dbReference type="Gene3D" id="1.10.3720.10">
    <property type="entry name" value="MetI-like"/>
    <property type="match status" value="1"/>
</dbReference>
<dbReference type="RefSeq" id="WP_011437224.1">
    <property type="nucleotide sequence ID" value="NC_007777.1"/>
</dbReference>
<dbReference type="Pfam" id="PF00528">
    <property type="entry name" value="BPD_transp_1"/>
    <property type="match status" value="1"/>
</dbReference>
<dbReference type="PROSITE" id="PS50928">
    <property type="entry name" value="ABC_TM1"/>
    <property type="match status" value="1"/>
</dbReference>
<evidence type="ECO:0000256" key="5">
    <source>
        <dbReference type="ARBA" id="ARBA00022989"/>
    </source>
</evidence>
<gene>
    <name evidence="8" type="ordered locus">Francci3_2837</name>
</gene>
<evidence type="ECO:0000256" key="2">
    <source>
        <dbReference type="ARBA" id="ARBA00022448"/>
    </source>
</evidence>
<keyword evidence="4 7" id="KW-0812">Transmembrane</keyword>
<dbReference type="InterPro" id="IPR051393">
    <property type="entry name" value="ABC_transporter_permease"/>
</dbReference>
<feature type="transmembrane region" description="Helical" evidence="7">
    <location>
        <begin position="111"/>
        <end position="133"/>
    </location>
</feature>
<keyword evidence="2 7" id="KW-0813">Transport</keyword>
<reference evidence="8 9" key="1">
    <citation type="journal article" date="2007" name="Genome Res.">
        <title>Genome characteristics of facultatively symbiotic Frankia sp. strains reflect host range and host plant biogeography.</title>
        <authorList>
            <person name="Normand P."/>
            <person name="Lapierre P."/>
            <person name="Tisa L.S."/>
            <person name="Gogarten J.P."/>
            <person name="Alloisio N."/>
            <person name="Bagnarol E."/>
            <person name="Bassi C.A."/>
            <person name="Berry A.M."/>
            <person name="Bickhart D.M."/>
            <person name="Choisne N."/>
            <person name="Couloux A."/>
            <person name="Cournoyer B."/>
            <person name="Cruveiller S."/>
            <person name="Daubin V."/>
            <person name="Demange N."/>
            <person name="Francino M.P."/>
            <person name="Goltsman E."/>
            <person name="Huang Y."/>
            <person name="Kopp O.R."/>
            <person name="Labarre L."/>
            <person name="Lapidus A."/>
            <person name="Lavire C."/>
            <person name="Marechal J."/>
            <person name="Martinez M."/>
            <person name="Mastronunzio J.E."/>
            <person name="Mullin B.C."/>
            <person name="Niemann J."/>
            <person name="Pujic P."/>
            <person name="Rawnsley T."/>
            <person name="Rouy Z."/>
            <person name="Schenowitz C."/>
            <person name="Sellstedt A."/>
            <person name="Tavares F."/>
            <person name="Tomkins J.P."/>
            <person name="Vallenet D."/>
            <person name="Valverde C."/>
            <person name="Wall L.G."/>
            <person name="Wang Y."/>
            <person name="Medigue C."/>
            <person name="Benson D.R."/>
        </authorList>
    </citation>
    <scope>NUCLEOTIDE SEQUENCE [LARGE SCALE GENOMIC DNA]</scope>
    <source>
        <strain evidence="9">DSM 45818 / CECT 9043 / CcI3</strain>
    </source>
</reference>
<feature type="transmembrane region" description="Helical" evidence="7">
    <location>
        <begin position="297"/>
        <end position="318"/>
    </location>
</feature>
<dbReference type="eggNOG" id="COG1175">
    <property type="taxonomic scope" value="Bacteria"/>
</dbReference>
<dbReference type="InterPro" id="IPR035906">
    <property type="entry name" value="MetI-like_sf"/>
</dbReference>
<evidence type="ECO:0000256" key="1">
    <source>
        <dbReference type="ARBA" id="ARBA00004651"/>
    </source>
</evidence>
<organism evidence="8 9">
    <name type="scientific">Frankia casuarinae (strain DSM 45818 / CECT 9043 / HFP020203 / CcI3)</name>
    <dbReference type="NCBI Taxonomy" id="106370"/>
    <lineage>
        <taxon>Bacteria</taxon>
        <taxon>Bacillati</taxon>
        <taxon>Actinomycetota</taxon>
        <taxon>Actinomycetes</taxon>
        <taxon>Frankiales</taxon>
        <taxon>Frankiaceae</taxon>
        <taxon>Frankia</taxon>
    </lineage>
</organism>
<dbReference type="HOGENOM" id="CLU_016047_0_2_11"/>
<feature type="transmembrane region" description="Helical" evidence="7">
    <location>
        <begin position="145"/>
        <end position="165"/>
    </location>
</feature>